<organism evidence="2 3">
    <name type="scientific">Streptomyces laurentii</name>
    <dbReference type="NCBI Taxonomy" id="39478"/>
    <lineage>
        <taxon>Bacteria</taxon>
        <taxon>Bacillati</taxon>
        <taxon>Actinomycetota</taxon>
        <taxon>Actinomycetes</taxon>
        <taxon>Kitasatosporales</taxon>
        <taxon>Streptomycetaceae</taxon>
        <taxon>Streptomyces</taxon>
    </lineage>
</organism>
<reference evidence="2 3" key="1">
    <citation type="journal article" date="2016" name="Genome Announc.">
        <title>Complete Genome Sequence of Thiostrepton-Producing Streptomyces laurentii ATCC 31255.</title>
        <authorList>
            <person name="Doi K."/>
            <person name="Fujino Y."/>
            <person name="Nagayoshi Y."/>
            <person name="Ohshima T."/>
            <person name="Ogata S."/>
        </authorList>
    </citation>
    <scope>NUCLEOTIDE SEQUENCE [LARGE SCALE GENOMIC DNA]</scope>
    <source>
        <strain evidence="2 3">ATCC 31255</strain>
    </source>
</reference>
<feature type="compositionally biased region" description="Basic and acidic residues" evidence="1">
    <location>
        <begin position="32"/>
        <end position="44"/>
    </location>
</feature>
<dbReference type="Proteomes" id="UP000217676">
    <property type="component" value="Chromosome"/>
</dbReference>
<dbReference type="AlphaFoldDB" id="A0A160P6V6"/>
<name>A0A160P6V6_STRLU</name>
<protein>
    <submittedName>
        <fullName evidence="2">Uncharacterized protein</fullName>
    </submittedName>
</protein>
<dbReference type="EMBL" id="AP017424">
    <property type="protein sequence ID" value="BAU86741.1"/>
    <property type="molecule type" value="Genomic_DNA"/>
</dbReference>
<dbReference type="KEGG" id="slau:SLA_5872"/>
<evidence type="ECO:0000313" key="3">
    <source>
        <dbReference type="Proteomes" id="UP000217676"/>
    </source>
</evidence>
<evidence type="ECO:0000313" key="2">
    <source>
        <dbReference type="EMBL" id="BAU86741.1"/>
    </source>
</evidence>
<proteinExistence type="predicted"/>
<feature type="region of interest" description="Disordered" evidence="1">
    <location>
        <begin position="1"/>
        <end position="92"/>
    </location>
</feature>
<accession>A0A160P6V6</accession>
<sequence length="92" mass="9669">MDETTFRVQAGDQGKPRMADQSPDGMPTTDPRAGHNLDTSHRDTVVPGDQGRAIFGLPVREPHPAPPEAGTRCLGKTGTAPVPPGRVASCRA</sequence>
<gene>
    <name evidence="2" type="ORF">SLA_5872</name>
</gene>
<evidence type="ECO:0000256" key="1">
    <source>
        <dbReference type="SAM" id="MobiDB-lite"/>
    </source>
</evidence>
<keyword evidence="3" id="KW-1185">Reference proteome</keyword>